<evidence type="ECO:0000313" key="3">
    <source>
        <dbReference type="Proteomes" id="UP000218702"/>
    </source>
</evidence>
<dbReference type="InterPro" id="IPR004843">
    <property type="entry name" value="Calcineurin-like_PHP"/>
</dbReference>
<gene>
    <name evidence="2" type="ORF">NIES806_02430</name>
</gene>
<evidence type="ECO:0000313" key="2">
    <source>
        <dbReference type="EMBL" id="BAZ84063.1"/>
    </source>
</evidence>
<dbReference type="EMBL" id="AP018316">
    <property type="protein sequence ID" value="BAZ84063.1"/>
    <property type="molecule type" value="Genomic_DNA"/>
</dbReference>
<dbReference type="AlphaFoldDB" id="A0A1Z4UY04"/>
<reference evidence="2 3" key="1">
    <citation type="submission" date="2017-06" db="EMBL/GenBank/DDBJ databases">
        <title>Genome sequencing of cyanobaciteial culture collection at National Institute for Environmental Studies (NIES).</title>
        <authorList>
            <person name="Hirose Y."/>
            <person name="Shimura Y."/>
            <person name="Fujisawa T."/>
            <person name="Nakamura Y."/>
            <person name="Kawachi M."/>
        </authorList>
    </citation>
    <scope>NUCLEOTIDE SEQUENCE [LARGE SCALE GENOMIC DNA]</scope>
    <source>
        <strain evidence="2 3">NIES-806</strain>
    </source>
</reference>
<feature type="domain" description="Calcineurin-like phosphoesterase" evidence="1">
    <location>
        <begin position="9"/>
        <end position="172"/>
    </location>
</feature>
<dbReference type="Gene3D" id="3.60.21.10">
    <property type="match status" value="1"/>
</dbReference>
<dbReference type="Pfam" id="PF00149">
    <property type="entry name" value="Metallophos"/>
    <property type="match status" value="1"/>
</dbReference>
<sequence>MSEISQRRVVIGDVHGHYECLMLLLEKIAPTSEDQVYFLGDLIDRGPKSADVVEFVKENDYHCLLGNHEQMLLNIMTGKNGASTNMQTWLYSGGQATIASYQSATIPKQHLDWFESLPTYLDLGDFWLTHAGVDPKKSVQEQTAEELCWIRDEFHRIEQPYFADKLIIVGHTITFTLPGVAPGNLAQGQGWLDIDTGAYHPRSGWLTGLDITNKLVYQANVFSRSVRTVAWEEVMTIVQPQEFAGSRRHRKRE</sequence>
<dbReference type="GO" id="GO:0005737">
    <property type="term" value="C:cytoplasm"/>
    <property type="evidence" value="ECO:0007669"/>
    <property type="project" value="TreeGrafter"/>
</dbReference>
<dbReference type="CDD" id="cd00144">
    <property type="entry name" value="MPP_PPP_family"/>
    <property type="match status" value="1"/>
</dbReference>
<name>A0A1Z4UY04_9CYAN</name>
<dbReference type="OrthoDB" id="384253at2"/>
<dbReference type="InterPro" id="IPR029052">
    <property type="entry name" value="Metallo-depent_PP-like"/>
</dbReference>
<dbReference type="GO" id="GO:0016791">
    <property type="term" value="F:phosphatase activity"/>
    <property type="evidence" value="ECO:0007669"/>
    <property type="project" value="TreeGrafter"/>
</dbReference>
<dbReference type="GO" id="GO:0110154">
    <property type="term" value="P:RNA decapping"/>
    <property type="evidence" value="ECO:0007669"/>
    <property type="project" value="TreeGrafter"/>
</dbReference>
<proteinExistence type="predicted"/>
<protein>
    <submittedName>
        <fullName evidence="2">Metallophosphoesterase</fullName>
    </submittedName>
</protein>
<dbReference type="Proteomes" id="UP000218702">
    <property type="component" value="Chromosome"/>
</dbReference>
<dbReference type="KEGG" id="dcm:NIES806_02430"/>
<keyword evidence="3" id="KW-1185">Reference proteome</keyword>
<evidence type="ECO:0000259" key="1">
    <source>
        <dbReference type="Pfam" id="PF00149"/>
    </source>
</evidence>
<organism evidence="2 3">
    <name type="scientific">Dolichospermum compactum NIES-806</name>
    <dbReference type="NCBI Taxonomy" id="1973481"/>
    <lineage>
        <taxon>Bacteria</taxon>
        <taxon>Bacillati</taxon>
        <taxon>Cyanobacteriota</taxon>
        <taxon>Cyanophyceae</taxon>
        <taxon>Nostocales</taxon>
        <taxon>Aphanizomenonaceae</taxon>
        <taxon>Dolichospermum</taxon>
        <taxon>Dolichospermum compactum</taxon>
    </lineage>
</organism>
<dbReference type="SUPFAM" id="SSF56300">
    <property type="entry name" value="Metallo-dependent phosphatases"/>
    <property type="match status" value="1"/>
</dbReference>
<dbReference type="InterPro" id="IPR050126">
    <property type="entry name" value="Ap4A_hydrolase"/>
</dbReference>
<dbReference type="PANTHER" id="PTHR42850">
    <property type="entry name" value="METALLOPHOSPHOESTERASE"/>
    <property type="match status" value="1"/>
</dbReference>
<dbReference type="PANTHER" id="PTHR42850:SF4">
    <property type="entry name" value="ZINC-DEPENDENT ENDOPOLYPHOSPHATASE"/>
    <property type="match status" value="1"/>
</dbReference>
<dbReference type="RefSeq" id="WP_096662980.1">
    <property type="nucleotide sequence ID" value="NZ_AP018316.1"/>
</dbReference>
<accession>A0A1Z4UY04</accession>
<dbReference type="GO" id="GO:0008803">
    <property type="term" value="F:bis(5'-nucleosyl)-tetraphosphatase (symmetrical) activity"/>
    <property type="evidence" value="ECO:0007669"/>
    <property type="project" value="TreeGrafter"/>
</dbReference>